<dbReference type="AlphaFoldDB" id="A0A3B1ATN4"/>
<dbReference type="GO" id="GO:0051262">
    <property type="term" value="P:protein tetramerization"/>
    <property type="evidence" value="ECO:0007669"/>
    <property type="project" value="InterPro"/>
</dbReference>
<proteinExistence type="inferred from homology"/>
<dbReference type="InterPro" id="IPR003708">
    <property type="entry name" value="SecB"/>
</dbReference>
<dbReference type="HAMAP" id="MF_00821">
    <property type="entry name" value="SecB"/>
    <property type="match status" value="1"/>
</dbReference>
<dbReference type="EMBL" id="UOFU01000408">
    <property type="protein sequence ID" value="VAX05081.1"/>
    <property type="molecule type" value="Genomic_DNA"/>
</dbReference>
<dbReference type="NCBIfam" id="TIGR00809">
    <property type="entry name" value="secB"/>
    <property type="match status" value="1"/>
</dbReference>
<sequence>MSEPEQEAIAEGDQSQQQFALQKIYLKDISFETPNSPAIFTEKWEPSVNVELQSSGKALDENIHDVVLTVTVTAKLGEKTAYLVEVQQAGVFTVAGFSDEERTHMLGSYCPNILFPYAREAISDLVAKGGFPQMLLGPVNFDAMYTEHLQRQQAKPTQGDGEIAVH</sequence>
<dbReference type="Pfam" id="PF02556">
    <property type="entry name" value="SecB"/>
    <property type="match status" value="1"/>
</dbReference>
<dbReference type="GO" id="GO:0015031">
    <property type="term" value="P:protein transport"/>
    <property type="evidence" value="ECO:0007669"/>
    <property type="project" value="InterPro"/>
</dbReference>
<dbReference type="GO" id="GO:0051082">
    <property type="term" value="F:unfolded protein binding"/>
    <property type="evidence" value="ECO:0007669"/>
    <property type="project" value="InterPro"/>
</dbReference>
<protein>
    <submittedName>
        <fullName evidence="1">Protein-export protein SecB (Maintains pre-export unfolded state)</fullName>
    </submittedName>
</protein>
<gene>
    <name evidence="1" type="ORF">MNBD_GAMMA20-2448</name>
</gene>
<reference evidence="1" key="1">
    <citation type="submission" date="2018-06" db="EMBL/GenBank/DDBJ databases">
        <authorList>
            <person name="Zhirakovskaya E."/>
        </authorList>
    </citation>
    <scope>NUCLEOTIDE SEQUENCE</scope>
</reference>
<name>A0A3B1ATN4_9ZZZZ</name>
<dbReference type="SUPFAM" id="SSF54611">
    <property type="entry name" value="SecB-like"/>
    <property type="match status" value="1"/>
</dbReference>
<dbReference type="PANTHER" id="PTHR36918">
    <property type="match status" value="1"/>
</dbReference>
<dbReference type="NCBIfam" id="NF004393">
    <property type="entry name" value="PRK05751.1-4"/>
    <property type="match status" value="1"/>
</dbReference>
<evidence type="ECO:0000313" key="1">
    <source>
        <dbReference type="EMBL" id="VAX05081.1"/>
    </source>
</evidence>
<dbReference type="Gene3D" id="3.10.420.10">
    <property type="entry name" value="SecB-like"/>
    <property type="match status" value="1"/>
</dbReference>
<dbReference type="InterPro" id="IPR035958">
    <property type="entry name" value="SecB-like_sf"/>
</dbReference>
<dbReference type="PRINTS" id="PR01594">
    <property type="entry name" value="SECBCHAPRONE"/>
</dbReference>
<dbReference type="PANTHER" id="PTHR36918:SF1">
    <property type="entry name" value="PROTEIN-EXPORT PROTEIN SECB"/>
    <property type="match status" value="1"/>
</dbReference>
<accession>A0A3B1ATN4</accession>
<organism evidence="1">
    <name type="scientific">hydrothermal vent metagenome</name>
    <dbReference type="NCBI Taxonomy" id="652676"/>
    <lineage>
        <taxon>unclassified sequences</taxon>
        <taxon>metagenomes</taxon>
        <taxon>ecological metagenomes</taxon>
    </lineage>
</organism>